<proteinExistence type="predicted"/>
<gene>
    <name evidence="1" type="ORF">NDK43_17250</name>
</gene>
<accession>A0ABT0WE52</accession>
<name>A0ABT0WE52_9BACI</name>
<comment type="caution">
    <text evidence="1">The sequence shown here is derived from an EMBL/GenBank/DDBJ whole genome shotgun (WGS) entry which is preliminary data.</text>
</comment>
<protein>
    <recommendedName>
        <fullName evidence="3">Amidohydrolase</fullName>
    </recommendedName>
</protein>
<sequence length="53" mass="5891">MHFAAKTMALTVYDLLLNTDNVLEEAKREFKASTKGKPYVPGILDETVPPGIR</sequence>
<dbReference type="EMBL" id="JAMQCR010000001">
    <property type="protein sequence ID" value="MCM2533815.1"/>
    <property type="molecule type" value="Genomic_DNA"/>
</dbReference>
<reference evidence="1 2" key="1">
    <citation type="submission" date="2022-06" db="EMBL/GenBank/DDBJ databases">
        <authorList>
            <person name="Jeon C.O."/>
        </authorList>
    </citation>
    <scope>NUCLEOTIDE SEQUENCE [LARGE SCALE GENOMIC DNA]</scope>
    <source>
        <strain evidence="1 2">KCTC 13943</strain>
    </source>
</reference>
<keyword evidence="2" id="KW-1185">Reference proteome</keyword>
<evidence type="ECO:0000313" key="2">
    <source>
        <dbReference type="Proteomes" id="UP001523262"/>
    </source>
</evidence>
<dbReference type="Proteomes" id="UP001523262">
    <property type="component" value="Unassembled WGS sequence"/>
</dbReference>
<organism evidence="1 2">
    <name type="scientific">Neobacillus pocheonensis</name>
    <dbReference type="NCBI Taxonomy" id="363869"/>
    <lineage>
        <taxon>Bacteria</taxon>
        <taxon>Bacillati</taxon>
        <taxon>Bacillota</taxon>
        <taxon>Bacilli</taxon>
        <taxon>Bacillales</taxon>
        <taxon>Bacillaceae</taxon>
        <taxon>Neobacillus</taxon>
    </lineage>
</organism>
<evidence type="ECO:0008006" key="3">
    <source>
        <dbReference type="Google" id="ProtNLM"/>
    </source>
</evidence>
<evidence type="ECO:0000313" key="1">
    <source>
        <dbReference type="EMBL" id="MCM2533815.1"/>
    </source>
</evidence>